<dbReference type="STRING" id="158898.SAMN04488548_134513"/>
<accession>A0A1H2HK97</accession>
<proteinExistence type="predicted"/>
<name>A0A1H2HK97_9ACTN</name>
<gene>
    <name evidence="3" type="ORF">SAMN04488548_134513</name>
</gene>
<feature type="signal peptide" evidence="1">
    <location>
        <begin position="1"/>
        <end position="26"/>
    </location>
</feature>
<organism evidence="3 4">
    <name type="scientific">Gordonia westfalica</name>
    <dbReference type="NCBI Taxonomy" id="158898"/>
    <lineage>
        <taxon>Bacteria</taxon>
        <taxon>Bacillati</taxon>
        <taxon>Actinomycetota</taxon>
        <taxon>Actinomycetes</taxon>
        <taxon>Mycobacteriales</taxon>
        <taxon>Gordoniaceae</taxon>
        <taxon>Gordonia</taxon>
    </lineage>
</organism>
<dbReference type="InterPro" id="IPR043968">
    <property type="entry name" value="SGNH"/>
</dbReference>
<dbReference type="EMBL" id="FNLM01000034">
    <property type="protein sequence ID" value="SDU32202.1"/>
    <property type="molecule type" value="Genomic_DNA"/>
</dbReference>
<evidence type="ECO:0000259" key="2">
    <source>
        <dbReference type="Pfam" id="PF19040"/>
    </source>
</evidence>
<dbReference type="Proteomes" id="UP000183180">
    <property type="component" value="Unassembled WGS sequence"/>
</dbReference>
<sequence length="331" mass="35146">MAMRFTARTAAVVAMCAAMLLAGCQAAVTERPDAPQGPSSAPVPAAVSQAEVLDAVKAAATLRDLPSSISSNELLAASGDYTEQWSIRGCEPGLEQSRLDDIGPCVLGDTTSERTMALVGDSAAAMWHPALDLIGKRAGWRVLALTKSNCGPASLTYYQWQLKRAYTECDDWQDWRMETIRQEKAEIVVLAGFFDGGNQGPGKDTTPQVWRDALAKTIRALPEGTKSFVLGAIPSRSESPAECVASNTTDLTRCAVPAAEALPDQSGWSGAAELTGQTYVDVDAWFCTDVCPAVIADQLVYSGRFHIAGGYAEYLSGSIEEIMSPALAARS</sequence>
<keyword evidence="1" id="KW-0732">Signal</keyword>
<reference evidence="3 4" key="1">
    <citation type="submission" date="2016-10" db="EMBL/GenBank/DDBJ databases">
        <authorList>
            <person name="de Groot N.N."/>
        </authorList>
    </citation>
    <scope>NUCLEOTIDE SEQUENCE [LARGE SCALE GENOMIC DNA]</scope>
    <source>
        <strain evidence="3 4">DSM 44215</strain>
    </source>
</reference>
<dbReference type="PROSITE" id="PS51257">
    <property type="entry name" value="PROKAR_LIPOPROTEIN"/>
    <property type="match status" value="1"/>
</dbReference>
<dbReference type="RefSeq" id="WP_074848994.1">
    <property type="nucleotide sequence ID" value="NZ_FNLM01000034.1"/>
</dbReference>
<dbReference type="AlphaFoldDB" id="A0A1H2HK97"/>
<dbReference type="OrthoDB" id="3404679at2"/>
<evidence type="ECO:0000256" key="1">
    <source>
        <dbReference type="SAM" id="SignalP"/>
    </source>
</evidence>
<protein>
    <recommendedName>
        <fullName evidence="2">SGNH domain-containing protein</fullName>
    </recommendedName>
</protein>
<feature type="chain" id="PRO_5010281683" description="SGNH domain-containing protein" evidence="1">
    <location>
        <begin position="27"/>
        <end position="331"/>
    </location>
</feature>
<evidence type="ECO:0000313" key="3">
    <source>
        <dbReference type="EMBL" id="SDU32202.1"/>
    </source>
</evidence>
<evidence type="ECO:0000313" key="4">
    <source>
        <dbReference type="Proteomes" id="UP000183180"/>
    </source>
</evidence>
<dbReference type="Pfam" id="PF19040">
    <property type="entry name" value="SGNH"/>
    <property type="match status" value="1"/>
</dbReference>
<feature type="domain" description="SGNH" evidence="2">
    <location>
        <begin position="100"/>
        <end position="315"/>
    </location>
</feature>